<accession>A0A917IEP0</accession>
<organism evidence="5 6">
    <name type="scientific">Microbacterium album</name>
    <dbReference type="NCBI Taxonomy" id="2053191"/>
    <lineage>
        <taxon>Bacteria</taxon>
        <taxon>Bacillati</taxon>
        <taxon>Actinomycetota</taxon>
        <taxon>Actinomycetes</taxon>
        <taxon>Micrococcales</taxon>
        <taxon>Microbacteriaceae</taxon>
        <taxon>Microbacterium</taxon>
    </lineage>
</organism>
<dbReference type="Gene3D" id="3.20.20.80">
    <property type="entry name" value="Glycosidases"/>
    <property type="match status" value="1"/>
</dbReference>
<reference evidence="5" key="2">
    <citation type="submission" date="2020-09" db="EMBL/GenBank/DDBJ databases">
        <authorList>
            <person name="Sun Q."/>
            <person name="Zhou Y."/>
        </authorList>
    </citation>
    <scope>NUCLEOTIDE SEQUENCE</scope>
    <source>
        <strain evidence="5">CGMCC 1.15794</strain>
    </source>
</reference>
<comment type="caution">
    <text evidence="5">The sequence shown here is derived from an EMBL/GenBank/DDBJ whole genome shotgun (WGS) entry which is preliminary data.</text>
</comment>
<proteinExistence type="predicted"/>
<dbReference type="InterPro" id="IPR017853">
    <property type="entry name" value="GH"/>
</dbReference>
<sequence length="526" mass="56859">MSEVTPEMSKRFPGRRLSIFRLTVLVAIVAALVVGGLTGFRWWQDEREAERSTPWFASYVDVTATPAHPFESVADDEPRHAVLSFVVAAGEGACEASWGTHYSLDEARQGLDLERRIARLRQAGGDVIVSFGGLLNDELALACDSVDALADEYRRVIDRYELATIDLDIEGAALADERSRTRRAEAIAQIQQEQRDAGESPVSVWLTLPVGSSGMPPDAVATVQSFLDAGANIAGVNVMTMNFTGAEAATGLAEVIEGSLRATHRQLVALYTDHGLSVGDRTAWRMVGATPMIGQNDVVAETFTLDDARALNAFAADVGLGRMSMWSANRDRTCAAAYVDLHVVSDSCSGVDQGDLRFATVLAAGFRGSPDHAAADAATPPPPVRPGEITDDPATSPYPIWDEEATYPAETRVVWRRNVYAAKWWTSGDQPDDPTVAATDHPWRLIGPVLPGETPVPQLSLPADFYPAWTRGDVYVAGDRVMLDGIAYEARWWTQGDNPAAVQLDPGGAPWVPLTQDEIAELLSEE</sequence>
<feature type="domain" description="Chitin-binding type-3" evidence="4">
    <location>
        <begin position="398"/>
        <end position="446"/>
    </location>
</feature>
<protein>
    <submittedName>
        <fullName evidence="5">Glycosyl hydrolase</fullName>
    </submittedName>
</protein>
<evidence type="ECO:0000259" key="4">
    <source>
        <dbReference type="SMART" id="SM00495"/>
    </source>
</evidence>
<dbReference type="GO" id="GO:0005576">
    <property type="term" value="C:extracellular region"/>
    <property type="evidence" value="ECO:0007669"/>
    <property type="project" value="InterPro"/>
</dbReference>
<dbReference type="GO" id="GO:0030246">
    <property type="term" value="F:carbohydrate binding"/>
    <property type="evidence" value="ECO:0007669"/>
    <property type="project" value="InterPro"/>
</dbReference>
<keyword evidence="1 5" id="KW-0378">Hydrolase</keyword>
<keyword evidence="3" id="KW-0472">Membrane</keyword>
<keyword evidence="3" id="KW-0812">Transmembrane</keyword>
<name>A0A917IEP0_9MICO</name>
<dbReference type="CDD" id="cd06543">
    <property type="entry name" value="GH18_PF-ChiA-like"/>
    <property type="match status" value="1"/>
</dbReference>
<evidence type="ECO:0000313" key="5">
    <source>
        <dbReference type="EMBL" id="GGH41505.1"/>
    </source>
</evidence>
<reference evidence="5" key="1">
    <citation type="journal article" date="2014" name="Int. J. Syst. Evol. Microbiol.">
        <title>Complete genome sequence of Corynebacterium casei LMG S-19264T (=DSM 44701T), isolated from a smear-ripened cheese.</title>
        <authorList>
            <consortium name="US DOE Joint Genome Institute (JGI-PGF)"/>
            <person name="Walter F."/>
            <person name="Albersmeier A."/>
            <person name="Kalinowski J."/>
            <person name="Ruckert C."/>
        </authorList>
    </citation>
    <scope>NUCLEOTIDE SEQUENCE</scope>
    <source>
        <strain evidence="5">CGMCC 1.15794</strain>
    </source>
</reference>
<evidence type="ECO:0000256" key="2">
    <source>
        <dbReference type="SAM" id="MobiDB-lite"/>
    </source>
</evidence>
<gene>
    <name evidence="5" type="ORF">GCM10010921_14140</name>
</gene>
<dbReference type="GO" id="GO:0005975">
    <property type="term" value="P:carbohydrate metabolic process"/>
    <property type="evidence" value="ECO:0007669"/>
    <property type="project" value="InterPro"/>
</dbReference>
<dbReference type="Proteomes" id="UP000657592">
    <property type="component" value="Unassembled WGS sequence"/>
</dbReference>
<dbReference type="InterPro" id="IPR003610">
    <property type="entry name" value="CBM5/12"/>
</dbReference>
<feature type="region of interest" description="Disordered" evidence="2">
    <location>
        <begin position="371"/>
        <end position="400"/>
    </location>
</feature>
<dbReference type="EMBL" id="BMJY01000004">
    <property type="protein sequence ID" value="GGH41505.1"/>
    <property type="molecule type" value="Genomic_DNA"/>
</dbReference>
<evidence type="ECO:0000256" key="1">
    <source>
        <dbReference type="ARBA" id="ARBA00022801"/>
    </source>
</evidence>
<dbReference type="Gene3D" id="2.10.10.20">
    <property type="entry name" value="Carbohydrate-binding module superfamily 5/12"/>
    <property type="match status" value="2"/>
</dbReference>
<dbReference type="Pfam" id="PF02839">
    <property type="entry name" value="CBM_5_12"/>
    <property type="match status" value="1"/>
</dbReference>
<dbReference type="PANTHER" id="PTHR42976:SF1">
    <property type="entry name" value="GH18 DOMAIN-CONTAINING PROTEIN-RELATED"/>
    <property type="match status" value="1"/>
</dbReference>
<dbReference type="GO" id="GO:0004553">
    <property type="term" value="F:hydrolase activity, hydrolyzing O-glycosyl compounds"/>
    <property type="evidence" value="ECO:0007669"/>
    <property type="project" value="InterPro"/>
</dbReference>
<evidence type="ECO:0000256" key="3">
    <source>
        <dbReference type="SAM" id="Phobius"/>
    </source>
</evidence>
<dbReference type="SUPFAM" id="SSF51055">
    <property type="entry name" value="Carbohydrate binding domain"/>
    <property type="match status" value="2"/>
</dbReference>
<dbReference type="SUPFAM" id="SSF51445">
    <property type="entry name" value="(Trans)glycosidases"/>
    <property type="match status" value="1"/>
</dbReference>
<dbReference type="CDD" id="cd12215">
    <property type="entry name" value="ChiC_BD"/>
    <property type="match status" value="2"/>
</dbReference>
<dbReference type="AlphaFoldDB" id="A0A917IEP0"/>
<dbReference type="InterPro" id="IPR052750">
    <property type="entry name" value="GH18_Chitinase"/>
</dbReference>
<dbReference type="PANTHER" id="PTHR42976">
    <property type="entry name" value="BIFUNCTIONAL CHITINASE/LYSOZYME-RELATED"/>
    <property type="match status" value="1"/>
</dbReference>
<feature type="domain" description="Chitin-binding type-3" evidence="4">
    <location>
        <begin position="466"/>
        <end position="514"/>
    </location>
</feature>
<keyword evidence="3" id="KW-1133">Transmembrane helix</keyword>
<dbReference type="InterPro" id="IPR036573">
    <property type="entry name" value="CBM_sf_5/12"/>
</dbReference>
<dbReference type="SMART" id="SM00495">
    <property type="entry name" value="ChtBD3"/>
    <property type="match status" value="2"/>
</dbReference>
<evidence type="ECO:0000313" key="6">
    <source>
        <dbReference type="Proteomes" id="UP000657592"/>
    </source>
</evidence>
<keyword evidence="6" id="KW-1185">Reference proteome</keyword>
<feature type="transmembrane region" description="Helical" evidence="3">
    <location>
        <begin position="20"/>
        <end position="43"/>
    </location>
</feature>